<dbReference type="AlphaFoldDB" id="A0A6G1HF66"/>
<evidence type="ECO:0000313" key="3">
    <source>
        <dbReference type="Proteomes" id="UP000800041"/>
    </source>
</evidence>
<feature type="region of interest" description="Disordered" evidence="1">
    <location>
        <begin position="49"/>
        <end position="75"/>
    </location>
</feature>
<protein>
    <submittedName>
        <fullName evidence="2">Uncharacterized protein</fullName>
    </submittedName>
</protein>
<evidence type="ECO:0000313" key="2">
    <source>
        <dbReference type="EMBL" id="KAF1991578.1"/>
    </source>
</evidence>
<dbReference type="EMBL" id="ML977139">
    <property type="protein sequence ID" value="KAF1991578.1"/>
    <property type="molecule type" value="Genomic_DNA"/>
</dbReference>
<evidence type="ECO:0000256" key="1">
    <source>
        <dbReference type="SAM" id="MobiDB-lite"/>
    </source>
</evidence>
<gene>
    <name evidence="2" type="ORF">K402DRAFT_400297</name>
</gene>
<accession>A0A6G1HF66</accession>
<organism evidence="2 3">
    <name type="scientific">Aulographum hederae CBS 113979</name>
    <dbReference type="NCBI Taxonomy" id="1176131"/>
    <lineage>
        <taxon>Eukaryota</taxon>
        <taxon>Fungi</taxon>
        <taxon>Dikarya</taxon>
        <taxon>Ascomycota</taxon>
        <taxon>Pezizomycotina</taxon>
        <taxon>Dothideomycetes</taxon>
        <taxon>Pleosporomycetidae</taxon>
        <taxon>Aulographales</taxon>
        <taxon>Aulographaceae</taxon>
    </lineage>
</organism>
<keyword evidence="3" id="KW-1185">Reference proteome</keyword>
<sequence>MFATPVLLRKRLNASGAARLLRQRVPVNVRARLRPLPVVFEHGWGEIFRQPPSRGDDSEATSLDMTADNNFGKQEEQIAEDDDDIRLRSLLRELPSIEEPEKFPEEDSEEDPDDAYDPEFPVAPMVELHRREVRVPPVRCWADLPRNPFPLKERPWYWPWNICLESWLRLSEYQAAQALLQELETRQRRIAQIQKTVDFALSLPTIDREESHDWFWRDMARVERGLMPRSANSHQLLRSKGSYQPSKYETKPEWDYWLQENDAEYSGYYEGPD</sequence>
<feature type="compositionally biased region" description="Polar residues" evidence="1">
    <location>
        <begin position="60"/>
        <end position="72"/>
    </location>
</feature>
<dbReference type="Proteomes" id="UP000800041">
    <property type="component" value="Unassembled WGS sequence"/>
</dbReference>
<proteinExistence type="predicted"/>
<name>A0A6G1HF66_9PEZI</name>
<reference evidence="2" key="1">
    <citation type="journal article" date="2020" name="Stud. Mycol.">
        <title>101 Dothideomycetes genomes: a test case for predicting lifestyles and emergence of pathogens.</title>
        <authorList>
            <person name="Haridas S."/>
            <person name="Albert R."/>
            <person name="Binder M."/>
            <person name="Bloem J."/>
            <person name="Labutti K."/>
            <person name="Salamov A."/>
            <person name="Andreopoulos B."/>
            <person name="Baker S."/>
            <person name="Barry K."/>
            <person name="Bills G."/>
            <person name="Bluhm B."/>
            <person name="Cannon C."/>
            <person name="Castanera R."/>
            <person name="Culley D."/>
            <person name="Daum C."/>
            <person name="Ezra D."/>
            <person name="Gonzalez J."/>
            <person name="Henrissat B."/>
            <person name="Kuo A."/>
            <person name="Liang C."/>
            <person name="Lipzen A."/>
            <person name="Lutzoni F."/>
            <person name="Magnuson J."/>
            <person name="Mondo S."/>
            <person name="Nolan M."/>
            <person name="Ohm R."/>
            <person name="Pangilinan J."/>
            <person name="Park H.-J."/>
            <person name="Ramirez L."/>
            <person name="Alfaro M."/>
            <person name="Sun H."/>
            <person name="Tritt A."/>
            <person name="Yoshinaga Y."/>
            <person name="Zwiers L.-H."/>
            <person name="Turgeon B."/>
            <person name="Goodwin S."/>
            <person name="Spatafora J."/>
            <person name="Crous P."/>
            <person name="Grigoriev I."/>
        </authorList>
    </citation>
    <scope>NUCLEOTIDE SEQUENCE</scope>
    <source>
        <strain evidence="2">CBS 113979</strain>
    </source>
</reference>